<dbReference type="InterPro" id="IPR007627">
    <property type="entry name" value="RNA_pol_sigma70_r2"/>
</dbReference>
<dbReference type="Pfam" id="PF08281">
    <property type="entry name" value="Sigma70_r4_2"/>
    <property type="match status" value="1"/>
</dbReference>
<dbReference type="Gene3D" id="1.10.10.10">
    <property type="entry name" value="Winged helix-like DNA-binding domain superfamily/Winged helix DNA-binding domain"/>
    <property type="match status" value="1"/>
</dbReference>
<evidence type="ECO:0000256" key="4">
    <source>
        <dbReference type="ARBA" id="ARBA00023163"/>
    </source>
</evidence>
<dbReference type="PANTHER" id="PTHR43133:SF46">
    <property type="entry name" value="RNA POLYMERASE SIGMA-70 FACTOR ECF SUBFAMILY"/>
    <property type="match status" value="1"/>
</dbReference>
<dbReference type="PANTHER" id="PTHR43133">
    <property type="entry name" value="RNA POLYMERASE ECF-TYPE SIGMA FACTO"/>
    <property type="match status" value="1"/>
</dbReference>
<evidence type="ECO:0000313" key="7">
    <source>
        <dbReference type="EMBL" id="QEC74099.1"/>
    </source>
</evidence>
<dbReference type="SUPFAM" id="SSF88946">
    <property type="entry name" value="Sigma2 domain of RNA polymerase sigma factors"/>
    <property type="match status" value="1"/>
</dbReference>
<keyword evidence="4" id="KW-0804">Transcription</keyword>
<dbReference type="InterPro" id="IPR013249">
    <property type="entry name" value="RNA_pol_sigma70_r4_t2"/>
</dbReference>
<accession>A0A5B8VRN9</accession>
<dbReference type="SUPFAM" id="SSF88659">
    <property type="entry name" value="Sigma3 and sigma4 domains of RNA polymerase sigma factors"/>
    <property type="match status" value="1"/>
</dbReference>
<reference evidence="7 8" key="1">
    <citation type="journal article" date="2017" name="Int. J. Syst. Evol. Microbiol.">
        <title>Arachidicoccus ginsenosidivorans sp. nov., with ginsenoside-converting activity isolated from ginseng cultivating soil.</title>
        <authorList>
            <person name="Siddiqi M.Z."/>
            <person name="Aslam Z."/>
            <person name="Im W.T."/>
        </authorList>
    </citation>
    <scope>NUCLEOTIDE SEQUENCE [LARGE SCALE GENOMIC DNA]</scope>
    <source>
        <strain evidence="7 8">Gsoil 809</strain>
    </source>
</reference>
<comment type="similarity">
    <text evidence="1">Belongs to the sigma-70 factor family. ECF subfamily.</text>
</comment>
<organism evidence="7 8">
    <name type="scientific">Arachidicoccus ginsenosidivorans</name>
    <dbReference type="NCBI Taxonomy" id="496057"/>
    <lineage>
        <taxon>Bacteria</taxon>
        <taxon>Pseudomonadati</taxon>
        <taxon>Bacteroidota</taxon>
        <taxon>Chitinophagia</taxon>
        <taxon>Chitinophagales</taxon>
        <taxon>Chitinophagaceae</taxon>
        <taxon>Arachidicoccus</taxon>
    </lineage>
</organism>
<evidence type="ECO:0000259" key="6">
    <source>
        <dbReference type="Pfam" id="PF08281"/>
    </source>
</evidence>
<dbReference type="GO" id="GO:0003677">
    <property type="term" value="F:DNA binding"/>
    <property type="evidence" value="ECO:0007669"/>
    <property type="project" value="InterPro"/>
</dbReference>
<protein>
    <submittedName>
        <fullName evidence="7">RNA polymerase sigma-70 factor</fullName>
    </submittedName>
</protein>
<dbReference type="InterPro" id="IPR036388">
    <property type="entry name" value="WH-like_DNA-bd_sf"/>
</dbReference>
<dbReference type="Gene3D" id="1.10.1740.10">
    <property type="match status" value="1"/>
</dbReference>
<dbReference type="RefSeq" id="WP_146787811.1">
    <property type="nucleotide sequence ID" value="NZ_CP042434.1"/>
</dbReference>
<sequence length="205" mass="23916">METSEEILIAQLQDGTEQAYKYIYDHYYVSLCHLANKYLKDSAQAEMIVGDTIFHLWEIREKLQIKTSLLGYLVSAVRNRSINYLSLARVKREVPVSQLAGEAYYENDHYATSCDFALEEVYEKELNQELTQALSSLPADCKTVFLKSRLEEKKYEEISAELGISVNTVKYHIKNALRHLREQIHKYPAIFVLLYIIFENDYPPF</sequence>
<gene>
    <name evidence="7" type="ORF">FSB73_22965</name>
</gene>
<keyword evidence="8" id="KW-1185">Reference proteome</keyword>
<dbReference type="InterPro" id="IPR013324">
    <property type="entry name" value="RNA_pol_sigma_r3/r4-like"/>
</dbReference>
<dbReference type="CDD" id="cd06171">
    <property type="entry name" value="Sigma70_r4"/>
    <property type="match status" value="1"/>
</dbReference>
<dbReference type="EMBL" id="CP042434">
    <property type="protein sequence ID" value="QEC74099.1"/>
    <property type="molecule type" value="Genomic_DNA"/>
</dbReference>
<dbReference type="Proteomes" id="UP000321291">
    <property type="component" value="Chromosome"/>
</dbReference>
<keyword evidence="3" id="KW-0731">Sigma factor</keyword>
<evidence type="ECO:0000256" key="2">
    <source>
        <dbReference type="ARBA" id="ARBA00023015"/>
    </source>
</evidence>
<dbReference type="OrthoDB" id="1100095at2"/>
<name>A0A5B8VRN9_9BACT</name>
<dbReference type="NCBIfam" id="TIGR02937">
    <property type="entry name" value="sigma70-ECF"/>
    <property type="match status" value="1"/>
</dbReference>
<keyword evidence="2" id="KW-0805">Transcription regulation</keyword>
<dbReference type="InterPro" id="IPR039425">
    <property type="entry name" value="RNA_pol_sigma-70-like"/>
</dbReference>
<dbReference type="GO" id="GO:0006352">
    <property type="term" value="P:DNA-templated transcription initiation"/>
    <property type="evidence" value="ECO:0007669"/>
    <property type="project" value="InterPro"/>
</dbReference>
<evidence type="ECO:0000256" key="3">
    <source>
        <dbReference type="ARBA" id="ARBA00023082"/>
    </source>
</evidence>
<evidence type="ECO:0000256" key="1">
    <source>
        <dbReference type="ARBA" id="ARBA00010641"/>
    </source>
</evidence>
<dbReference type="InterPro" id="IPR014327">
    <property type="entry name" value="RNA_pol_sigma70_bacteroid"/>
</dbReference>
<dbReference type="AlphaFoldDB" id="A0A5B8VRN9"/>
<dbReference type="Pfam" id="PF04542">
    <property type="entry name" value="Sigma70_r2"/>
    <property type="match status" value="1"/>
</dbReference>
<dbReference type="NCBIfam" id="TIGR02985">
    <property type="entry name" value="Sig70_bacteroi1"/>
    <property type="match status" value="1"/>
</dbReference>
<feature type="domain" description="RNA polymerase sigma-70 region 2" evidence="5">
    <location>
        <begin position="23"/>
        <end position="86"/>
    </location>
</feature>
<feature type="domain" description="RNA polymerase sigma factor 70 region 4 type 2" evidence="6">
    <location>
        <begin position="128"/>
        <end position="180"/>
    </location>
</feature>
<evidence type="ECO:0000313" key="8">
    <source>
        <dbReference type="Proteomes" id="UP000321291"/>
    </source>
</evidence>
<dbReference type="InterPro" id="IPR014284">
    <property type="entry name" value="RNA_pol_sigma-70_dom"/>
</dbReference>
<dbReference type="InterPro" id="IPR013325">
    <property type="entry name" value="RNA_pol_sigma_r2"/>
</dbReference>
<proteinExistence type="inferred from homology"/>
<dbReference type="GO" id="GO:0016987">
    <property type="term" value="F:sigma factor activity"/>
    <property type="evidence" value="ECO:0007669"/>
    <property type="project" value="UniProtKB-KW"/>
</dbReference>
<evidence type="ECO:0000259" key="5">
    <source>
        <dbReference type="Pfam" id="PF04542"/>
    </source>
</evidence>
<dbReference type="KEGG" id="agi:FSB73_22965"/>